<dbReference type="STRING" id="589382.SAMN04489721_2117"/>
<proteinExistence type="predicted"/>
<protein>
    <submittedName>
        <fullName evidence="2">Uncharacterized protein</fullName>
    </submittedName>
</protein>
<name>A0A1H1VY93_9MICO</name>
<organism evidence="2 3">
    <name type="scientific">Agromyces flavus</name>
    <dbReference type="NCBI Taxonomy" id="589382"/>
    <lineage>
        <taxon>Bacteria</taxon>
        <taxon>Bacillati</taxon>
        <taxon>Actinomycetota</taxon>
        <taxon>Actinomycetes</taxon>
        <taxon>Micrococcales</taxon>
        <taxon>Microbacteriaceae</taxon>
        <taxon>Agromyces</taxon>
    </lineage>
</organism>
<evidence type="ECO:0000313" key="4">
    <source>
        <dbReference type="Proteomes" id="UP000893823"/>
    </source>
</evidence>
<reference evidence="3" key="2">
    <citation type="submission" date="2016-10" db="EMBL/GenBank/DDBJ databases">
        <authorList>
            <person name="Varghese N."/>
            <person name="Submissions S."/>
        </authorList>
    </citation>
    <scope>NUCLEOTIDE SEQUENCE [LARGE SCALE GENOMIC DNA]</scope>
    <source>
        <strain evidence="3">CPCC 202695</strain>
    </source>
</reference>
<reference evidence="2" key="1">
    <citation type="submission" date="2016-10" db="EMBL/GenBank/DDBJ databases">
        <authorList>
            <person name="de Groot N.N."/>
        </authorList>
    </citation>
    <scope>NUCLEOTIDE SEQUENCE [LARGE SCALE GENOMIC DNA]</scope>
    <source>
        <strain evidence="2">CPCC 202695</strain>
    </source>
</reference>
<dbReference type="EMBL" id="SODL02000001">
    <property type="protein sequence ID" value="MCP2366044.1"/>
    <property type="molecule type" value="Genomic_DNA"/>
</dbReference>
<dbReference type="RefSeq" id="WP_092671967.1">
    <property type="nucleotide sequence ID" value="NZ_BMDN01000001.1"/>
</dbReference>
<evidence type="ECO:0000313" key="3">
    <source>
        <dbReference type="Proteomes" id="UP000199482"/>
    </source>
</evidence>
<evidence type="ECO:0000313" key="2">
    <source>
        <dbReference type="EMBL" id="SDS89978.1"/>
    </source>
</evidence>
<gene>
    <name evidence="1" type="ORF">BCL57_000186</name>
    <name evidence="2" type="ORF">SAMN04489721_2117</name>
</gene>
<dbReference type="Proteomes" id="UP000893823">
    <property type="component" value="Unassembled WGS sequence"/>
</dbReference>
<evidence type="ECO:0000313" key="1">
    <source>
        <dbReference type="EMBL" id="MCP2366044.1"/>
    </source>
</evidence>
<sequence length="452" mass="47885">MSKSEARGSLHVTAPGADIQVLDAYLRPVPDAKGVGAVQVTLPPGAYTVVSGLEGTSVSHDLLVRPGSSNDVSLEVPLAPAAPVSRFPTANETHGELAHELSRARPPAGASALIIVLRGLRGHEMAPLEQSPEITDWDGAPIALPAPTFDPHVQPPRAVGWRVDLDPGAYRVRWTRIGAQPAEHTAWAAPDRKTVLFVPQGQGGPDVAGMSMHLLARTRAYDPYRSQTETVERALSILRRGARRASLEDAERMLSARTPLTARLFAAAALATRADATSDRTRSRVADTVRRLHDELGDVPDVLALGRAVSESGVAGSADVPPMLSACMDLLLAADRDDPDVIPAGSLVETASGERYACRPWLLWRPLELPAEAGFDELPMMPPAPGAAPATAAAEPVSPTVMRRVEEVVVEAAPRLELPAHEAAAALGAEEIAHRLEVPTALVERSLANLYG</sequence>
<reference evidence="1" key="3">
    <citation type="submission" date="2022-06" db="EMBL/GenBank/DDBJ databases">
        <title>Genomic Encyclopedia of Type Strains, Phase III (KMG-III): the genomes of soil and plant-associated and newly described type strains.</title>
        <authorList>
            <person name="Whitman W."/>
        </authorList>
    </citation>
    <scope>NUCLEOTIDE SEQUENCE</scope>
    <source>
        <strain evidence="1">CPCC 202695</strain>
    </source>
</reference>
<dbReference type="Proteomes" id="UP000199482">
    <property type="component" value="Chromosome I"/>
</dbReference>
<dbReference type="EMBL" id="LT629755">
    <property type="protein sequence ID" value="SDS89978.1"/>
    <property type="molecule type" value="Genomic_DNA"/>
</dbReference>
<accession>A0A1H1VY93</accession>
<keyword evidence="4" id="KW-1185">Reference proteome</keyword>
<dbReference type="AlphaFoldDB" id="A0A1H1VY93"/>